<protein>
    <submittedName>
        <fullName evidence="4">Uncharacterized protein</fullName>
    </submittedName>
</protein>
<evidence type="ECO:0000259" key="3">
    <source>
        <dbReference type="Pfam" id="PF08646"/>
    </source>
</evidence>
<dbReference type="Proteomes" id="UP001372338">
    <property type="component" value="Unassembled WGS sequence"/>
</dbReference>
<name>A0AAN9J0W5_CROPI</name>
<dbReference type="PANTHER" id="PTHR47165:SF4">
    <property type="entry name" value="OS03G0429900 PROTEIN"/>
    <property type="match status" value="1"/>
</dbReference>
<dbReference type="CDD" id="cd04480">
    <property type="entry name" value="RPA1_DBD_A_like"/>
    <property type="match status" value="1"/>
</dbReference>
<dbReference type="CDD" id="cd04481">
    <property type="entry name" value="RPA1_DBD_B_like"/>
    <property type="match status" value="1"/>
</dbReference>
<gene>
    <name evidence="4" type="ORF">RIF29_04328</name>
</gene>
<dbReference type="Gene3D" id="2.40.50.140">
    <property type="entry name" value="Nucleic acid-binding proteins"/>
    <property type="match status" value="3"/>
</dbReference>
<evidence type="ECO:0000259" key="2">
    <source>
        <dbReference type="Pfam" id="PF02721"/>
    </source>
</evidence>
<dbReference type="InterPro" id="IPR003871">
    <property type="entry name" value="RFA1B/D_OB_1st"/>
</dbReference>
<evidence type="ECO:0000256" key="1">
    <source>
        <dbReference type="SAM" id="MobiDB-lite"/>
    </source>
</evidence>
<comment type="caution">
    <text evidence="4">The sequence shown here is derived from an EMBL/GenBank/DDBJ whole genome shotgun (WGS) entry which is preliminary data.</text>
</comment>
<dbReference type="AlphaFoldDB" id="A0AAN9J0W5"/>
<evidence type="ECO:0000313" key="5">
    <source>
        <dbReference type="Proteomes" id="UP001372338"/>
    </source>
</evidence>
<dbReference type="Pfam" id="PF02721">
    <property type="entry name" value="DUF223"/>
    <property type="match status" value="1"/>
</dbReference>
<feature type="compositionally biased region" description="Basic residues" evidence="1">
    <location>
        <begin position="430"/>
        <end position="441"/>
    </location>
</feature>
<dbReference type="EMBL" id="JAYWIO010000001">
    <property type="protein sequence ID" value="KAK7290127.1"/>
    <property type="molecule type" value="Genomic_DNA"/>
</dbReference>
<dbReference type="SUPFAM" id="SSF50249">
    <property type="entry name" value="Nucleic acid-binding proteins"/>
    <property type="match status" value="3"/>
</dbReference>
<keyword evidence="5" id="KW-1185">Reference proteome</keyword>
<dbReference type="PANTHER" id="PTHR47165">
    <property type="entry name" value="OS03G0429900 PROTEIN"/>
    <property type="match status" value="1"/>
</dbReference>
<sequence>MACCNISDLKLGKELRYFQARIFRAWNVTLKDKVTNINMVLIDAQGQKIQAIINDQDAMKKHKKFIEENNIIQLSRFNVGPVLGQHRPTTHQFRIIINFGTRIELCHSNLPNGNFDFVPFEQIKTQDNPETYLRGVVKDHGLLEPYQFEGNVVFRLVITLIDERNNTLPLVFFKDHSEAVYEFLIGPTHPKIIALNLAKVSNFKGFISASTYWNATKIFFNPSIAETTMLMESSVSQIPTMAMSSSQLTTGSQSSSAVVLNNPDLPKSIIEIKKTLQRFKVQMRVNDGTADACFTLFDKEAFRLLHKSANELKEELIKENDEYGFPKILDTLLLKKFAFVVDVNQHFNIEKGLDNYTVVTIALNENLISDIEASQSVMEDSNSTNYQLEGVDPRTPMSIVSKKKKKIVDFGDPECIGIDDLQTPQLSTSKAKKPMKREKND</sequence>
<reference evidence="4 5" key="1">
    <citation type="submission" date="2024-01" db="EMBL/GenBank/DDBJ databases">
        <title>The genomes of 5 underutilized Papilionoideae crops provide insights into root nodulation and disease resistanc.</title>
        <authorList>
            <person name="Yuan L."/>
        </authorList>
    </citation>
    <scope>NUCLEOTIDE SEQUENCE [LARGE SCALE GENOMIC DNA]</scope>
    <source>
        <strain evidence="4">ZHUSHIDOU_FW_LH</strain>
        <tissue evidence="4">Leaf</tissue>
    </source>
</reference>
<feature type="region of interest" description="Disordered" evidence="1">
    <location>
        <begin position="419"/>
        <end position="441"/>
    </location>
</feature>
<dbReference type="Pfam" id="PF08646">
    <property type="entry name" value="Rep_fac-A_C"/>
    <property type="match status" value="1"/>
</dbReference>
<dbReference type="InterPro" id="IPR013955">
    <property type="entry name" value="Rep_factor-A_C"/>
</dbReference>
<accession>A0AAN9J0W5</accession>
<organism evidence="4 5">
    <name type="scientific">Crotalaria pallida</name>
    <name type="common">Smooth rattlebox</name>
    <name type="synonym">Crotalaria striata</name>
    <dbReference type="NCBI Taxonomy" id="3830"/>
    <lineage>
        <taxon>Eukaryota</taxon>
        <taxon>Viridiplantae</taxon>
        <taxon>Streptophyta</taxon>
        <taxon>Embryophyta</taxon>
        <taxon>Tracheophyta</taxon>
        <taxon>Spermatophyta</taxon>
        <taxon>Magnoliopsida</taxon>
        <taxon>eudicotyledons</taxon>
        <taxon>Gunneridae</taxon>
        <taxon>Pentapetalae</taxon>
        <taxon>rosids</taxon>
        <taxon>fabids</taxon>
        <taxon>Fabales</taxon>
        <taxon>Fabaceae</taxon>
        <taxon>Papilionoideae</taxon>
        <taxon>50 kb inversion clade</taxon>
        <taxon>genistoids sensu lato</taxon>
        <taxon>core genistoids</taxon>
        <taxon>Crotalarieae</taxon>
        <taxon>Crotalaria</taxon>
    </lineage>
</organism>
<dbReference type="InterPro" id="IPR012340">
    <property type="entry name" value="NA-bd_OB-fold"/>
</dbReference>
<proteinExistence type="predicted"/>
<feature type="domain" description="Replication protein A 70 kDa DNA-binding subunit B/D first OB fold" evidence="2">
    <location>
        <begin position="7"/>
        <end position="104"/>
    </location>
</feature>
<evidence type="ECO:0000313" key="4">
    <source>
        <dbReference type="EMBL" id="KAK7290127.1"/>
    </source>
</evidence>
<feature type="domain" description="Replication factor A C-terminal" evidence="3">
    <location>
        <begin position="272"/>
        <end position="362"/>
    </location>
</feature>